<evidence type="ECO:0000259" key="8">
    <source>
        <dbReference type="Pfam" id="PF00884"/>
    </source>
</evidence>
<dbReference type="eggNOG" id="COG2194">
    <property type="taxonomic scope" value="Bacteria"/>
</dbReference>
<comment type="subcellular location">
    <subcellularLocation>
        <location evidence="1">Cell membrane</location>
        <topology evidence="1">Multi-pass membrane protein</topology>
    </subcellularLocation>
</comment>
<dbReference type="Gene3D" id="3.40.720.10">
    <property type="entry name" value="Alkaline Phosphatase, subunit A"/>
    <property type="match status" value="1"/>
</dbReference>
<keyword evidence="4 7" id="KW-0812">Transmembrane</keyword>
<dbReference type="PANTHER" id="PTHR30443:SF2">
    <property type="entry name" value="PHOSPHOETHANOLAMINE TRANSFERASE EPTC"/>
    <property type="match status" value="1"/>
</dbReference>
<organism evidence="9 10">
    <name type="scientific">Methylobacillus flagellatus (strain ATCC 51484 / DSM 6875 / VKM B-1610 / KT)</name>
    <dbReference type="NCBI Taxonomy" id="265072"/>
    <lineage>
        <taxon>Bacteria</taxon>
        <taxon>Pseudomonadati</taxon>
        <taxon>Pseudomonadota</taxon>
        <taxon>Betaproteobacteria</taxon>
        <taxon>Nitrosomonadales</taxon>
        <taxon>Methylophilaceae</taxon>
        <taxon>Methylobacillus</taxon>
    </lineage>
</organism>
<evidence type="ECO:0000256" key="7">
    <source>
        <dbReference type="SAM" id="Phobius"/>
    </source>
</evidence>
<evidence type="ECO:0000313" key="10">
    <source>
        <dbReference type="Proteomes" id="UP000002440"/>
    </source>
</evidence>
<dbReference type="InterPro" id="IPR000917">
    <property type="entry name" value="Sulfatase_N"/>
</dbReference>
<evidence type="ECO:0000256" key="6">
    <source>
        <dbReference type="ARBA" id="ARBA00023136"/>
    </source>
</evidence>
<feature type="domain" description="Sulfatase N-terminal" evidence="8">
    <location>
        <begin position="236"/>
        <end position="523"/>
    </location>
</feature>
<dbReference type="PANTHER" id="PTHR30443">
    <property type="entry name" value="INNER MEMBRANE PROTEIN"/>
    <property type="match status" value="1"/>
</dbReference>
<evidence type="ECO:0000256" key="2">
    <source>
        <dbReference type="ARBA" id="ARBA00022475"/>
    </source>
</evidence>
<feature type="transmembrane region" description="Helical" evidence="7">
    <location>
        <begin position="39"/>
        <end position="61"/>
    </location>
</feature>
<dbReference type="STRING" id="265072.Mfla_0756"/>
<evidence type="ECO:0000256" key="1">
    <source>
        <dbReference type="ARBA" id="ARBA00004651"/>
    </source>
</evidence>
<dbReference type="GO" id="GO:0009244">
    <property type="term" value="P:lipopolysaccharide core region biosynthetic process"/>
    <property type="evidence" value="ECO:0007669"/>
    <property type="project" value="TreeGrafter"/>
</dbReference>
<protein>
    <submittedName>
        <fullName evidence="9">Sulfatase</fullName>
    </submittedName>
</protein>
<proteinExistence type="predicted"/>
<evidence type="ECO:0000256" key="3">
    <source>
        <dbReference type="ARBA" id="ARBA00022679"/>
    </source>
</evidence>
<keyword evidence="3" id="KW-0808">Transferase</keyword>
<feature type="transmembrane region" description="Helical" evidence="7">
    <location>
        <begin position="118"/>
        <end position="137"/>
    </location>
</feature>
<dbReference type="EMBL" id="CP000284">
    <property type="protein sequence ID" value="ABE49024.1"/>
    <property type="molecule type" value="Genomic_DNA"/>
</dbReference>
<dbReference type="InterPro" id="IPR017850">
    <property type="entry name" value="Alkaline_phosphatase_core_sf"/>
</dbReference>
<keyword evidence="5 7" id="KW-1133">Transmembrane helix</keyword>
<dbReference type="AlphaFoldDB" id="Q1H3B3"/>
<evidence type="ECO:0000256" key="4">
    <source>
        <dbReference type="ARBA" id="ARBA00022692"/>
    </source>
</evidence>
<dbReference type="InterPro" id="IPR040423">
    <property type="entry name" value="PEA_transferase"/>
</dbReference>
<reference evidence="9 10" key="1">
    <citation type="submission" date="2006-03" db="EMBL/GenBank/DDBJ databases">
        <title>Complete sequence of Methylobacillus flagellatus KT.</title>
        <authorList>
            <consortium name="US DOE Joint Genome Institute"/>
            <person name="Copeland A."/>
            <person name="Lucas S."/>
            <person name="Lapidus A."/>
            <person name="Barry K."/>
            <person name="Detter J.C."/>
            <person name="Glavina del Rio T."/>
            <person name="Hammon N."/>
            <person name="Israni S."/>
            <person name="Dalin E."/>
            <person name="Tice H."/>
            <person name="Pitluck S."/>
            <person name="Brettin T."/>
            <person name="Bruce D."/>
            <person name="Han C."/>
            <person name="Tapia R."/>
            <person name="Saunders E."/>
            <person name="Gilna P."/>
            <person name="Schmutz J."/>
            <person name="Larimer F."/>
            <person name="Land M."/>
            <person name="Kyrpides N."/>
            <person name="Anderson I."/>
            <person name="Richardson P."/>
        </authorList>
    </citation>
    <scope>NUCLEOTIDE SEQUENCE [LARGE SCALE GENOMIC DNA]</scope>
    <source>
        <strain evidence="10">KT / ATCC 51484 / DSM 6875</strain>
    </source>
</reference>
<gene>
    <name evidence="9" type="ordered locus">Mfla_0756</name>
</gene>
<feature type="transmembrane region" description="Helical" evidence="7">
    <location>
        <begin position="68"/>
        <end position="92"/>
    </location>
</feature>
<feature type="transmembrane region" description="Helical" evidence="7">
    <location>
        <begin position="12"/>
        <end position="33"/>
    </location>
</feature>
<sequence>MPFTFAWKRSDWSAWFNYYLFFFYFSGITHFLLQISGTTIFVGMRQAIVMSLLWLIPVMLVRRHARKIAAVIGLVLWASSLVSLGYFCIYGQEFSQSVMFTIFESNPAESSEFIAQYFVWWMIPVLLLHSGVAYWLWRRLGPLQISARAAWTVSAGILVLLFVQPMFKQLVLNKASLDDAVEKLQIRMEPAVPWQMVIGYIHYRKQLANMETLLEQNSRIPPLSNLQDANAGQPATLVLVLGESTNRQRMSLYGYHRKTTPRLDALRQELSVFVNVVTPRPYTIEALTQALTFADQEHPELHLTKPSLMNMMRQAGYKSYWITNHQTMTKRNTMLTNFSKQTDEQFYMNNSRAQNSREYDANVFAPFEEVLRDPAPRKFIIVHLLGTHMKYEYRYPAEFDVFKGREGVPAILNDRQAKVYNHYDNAVLYNDYVISTLIETLRTQAPNSLLVYFSDHGEDVYDAPGHDMLGRNEAKPTLPMYTVPFIIWASEQWRAGHDMRFDGMLERPYSNAHFIHTWADLAGLSFDGFEPSLSLVNLQFKEHPLLIGDPYQPDTIRPLDIHAHD</sequence>
<accession>Q1H3B3</accession>
<evidence type="ECO:0000256" key="5">
    <source>
        <dbReference type="ARBA" id="ARBA00022989"/>
    </source>
</evidence>
<dbReference type="OrthoDB" id="9786870at2"/>
<dbReference type="HOGENOM" id="CLU_018534_3_3_4"/>
<keyword evidence="2" id="KW-1003">Cell membrane</keyword>
<dbReference type="Proteomes" id="UP000002440">
    <property type="component" value="Chromosome"/>
</dbReference>
<dbReference type="InterPro" id="IPR058130">
    <property type="entry name" value="PEA_transf_C"/>
</dbReference>
<dbReference type="KEGG" id="mfa:Mfla_0756"/>
<dbReference type="CDD" id="cd16017">
    <property type="entry name" value="LptA"/>
    <property type="match status" value="1"/>
</dbReference>
<dbReference type="GO" id="GO:0016776">
    <property type="term" value="F:phosphotransferase activity, phosphate group as acceptor"/>
    <property type="evidence" value="ECO:0007669"/>
    <property type="project" value="TreeGrafter"/>
</dbReference>
<keyword evidence="10" id="KW-1185">Reference proteome</keyword>
<name>Q1H3B3_METFK</name>
<dbReference type="NCBIfam" id="NF007933">
    <property type="entry name" value="PRK10649.1"/>
    <property type="match status" value="1"/>
</dbReference>
<dbReference type="RefSeq" id="WP_011479121.1">
    <property type="nucleotide sequence ID" value="NC_007947.1"/>
</dbReference>
<feature type="transmembrane region" description="Helical" evidence="7">
    <location>
        <begin position="149"/>
        <end position="167"/>
    </location>
</feature>
<dbReference type="GO" id="GO:0005886">
    <property type="term" value="C:plasma membrane"/>
    <property type="evidence" value="ECO:0007669"/>
    <property type="project" value="UniProtKB-SubCell"/>
</dbReference>
<dbReference type="Pfam" id="PF00884">
    <property type="entry name" value="Sulfatase"/>
    <property type="match status" value="1"/>
</dbReference>
<dbReference type="SUPFAM" id="SSF53649">
    <property type="entry name" value="Alkaline phosphatase-like"/>
    <property type="match status" value="1"/>
</dbReference>
<keyword evidence="6 7" id="KW-0472">Membrane</keyword>
<evidence type="ECO:0000313" key="9">
    <source>
        <dbReference type="EMBL" id="ABE49024.1"/>
    </source>
</evidence>